<dbReference type="eggNOG" id="ENOG5033UUR">
    <property type="taxonomic scope" value="Bacteria"/>
</dbReference>
<reference evidence="1" key="1">
    <citation type="submission" date="2008-06" db="EMBL/GenBank/DDBJ databases">
        <title>Complete sequence of chromosome of Prosthecochloris aestuarii DSM 271.</title>
        <authorList>
            <consortium name="US DOE Joint Genome Institute"/>
            <person name="Lucas S."/>
            <person name="Copeland A."/>
            <person name="Lapidus A."/>
            <person name="Glavina del Rio T."/>
            <person name="Dalin E."/>
            <person name="Tice H."/>
            <person name="Bruce D."/>
            <person name="Goodwin L."/>
            <person name="Pitluck S."/>
            <person name="Schmutz J."/>
            <person name="Larimer F."/>
            <person name="Land M."/>
            <person name="Hauser L."/>
            <person name="Kyrpides N."/>
            <person name="Anderson I."/>
            <person name="Liu Z."/>
            <person name="Li T."/>
            <person name="Zhao F."/>
            <person name="Overmann J."/>
            <person name="Bryant D.A."/>
            <person name="Richardson P."/>
        </authorList>
    </citation>
    <scope>NUCLEOTIDE SEQUENCE [LARGE SCALE GENOMIC DNA]</scope>
    <source>
        <strain evidence="1">DSM 271</strain>
    </source>
</reference>
<protein>
    <submittedName>
        <fullName evidence="1">Uncharacterized protein</fullName>
    </submittedName>
</protein>
<dbReference type="RefSeq" id="WP_012505069.1">
    <property type="nucleotide sequence ID" value="NC_011059.1"/>
</dbReference>
<keyword evidence="2" id="KW-1185">Reference proteome</keyword>
<evidence type="ECO:0000313" key="2">
    <source>
        <dbReference type="Proteomes" id="UP000002725"/>
    </source>
</evidence>
<gene>
    <name evidence="1" type="ordered locus">Paes_0476</name>
</gene>
<sequence>MLPIQRQGVFLRSSRNGGFLRVLLLAGVLLVLFWPALSFSAPAITFRKNVTLDDMRPGDVFSSNSAAQHADEGYFEPEAGWSGDVGQDGFGVYDLSEVYLSLTFTRWVNDAESNRAWLWRYRQQKNEHPSRPSFSVSFSIEDEYGNPGRLSHQSDPFSWVGASVIDDAVADESNNRRWIFFGSARLEFNLGNATRSGLYRGVLTTTLTYL</sequence>
<dbReference type="STRING" id="290512.Paes_0476"/>
<organism evidence="1 2">
    <name type="scientific">Prosthecochloris aestuarii (strain DSM 271 / SK 413)</name>
    <dbReference type="NCBI Taxonomy" id="290512"/>
    <lineage>
        <taxon>Bacteria</taxon>
        <taxon>Pseudomonadati</taxon>
        <taxon>Chlorobiota</taxon>
        <taxon>Chlorobiia</taxon>
        <taxon>Chlorobiales</taxon>
        <taxon>Chlorobiaceae</taxon>
        <taxon>Prosthecochloris</taxon>
    </lineage>
</organism>
<dbReference type="EMBL" id="CP001108">
    <property type="protein sequence ID" value="ACF45532.1"/>
    <property type="molecule type" value="Genomic_DNA"/>
</dbReference>
<proteinExistence type="predicted"/>
<evidence type="ECO:0000313" key="1">
    <source>
        <dbReference type="EMBL" id="ACF45532.1"/>
    </source>
</evidence>
<accession>B4S5D5</accession>
<dbReference type="AlphaFoldDB" id="B4S5D5"/>
<dbReference type="KEGG" id="paa:Paes_0476"/>
<dbReference type="HOGENOM" id="CLU_1309214_0_0_10"/>
<dbReference type="Proteomes" id="UP000002725">
    <property type="component" value="Chromosome"/>
</dbReference>
<name>B4S5D5_PROA2</name>